<feature type="domain" description="MacB-like periplasmic core" evidence="8">
    <location>
        <begin position="43"/>
        <end position="263"/>
    </location>
</feature>
<dbReference type="PANTHER" id="PTHR30572">
    <property type="entry name" value="MEMBRANE COMPONENT OF TRANSPORTER-RELATED"/>
    <property type="match status" value="1"/>
</dbReference>
<reference evidence="10" key="1">
    <citation type="submission" date="2017-09" db="EMBL/GenBank/DDBJ databases">
        <authorList>
            <person name="Varghese N."/>
            <person name="Submissions S."/>
        </authorList>
    </citation>
    <scope>NUCLEOTIDE SEQUENCE [LARGE SCALE GENOMIC DNA]</scope>
    <source>
        <strain evidence="10">DSM 29961</strain>
    </source>
</reference>
<accession>A0A286G0S0</accession>
<feature type="transmembrane region" description="Helical" evidence="6">
    <location>
        <begin position="321"/>
        <end position="343"/>
    </location>
</feature>
<evidence type="ECO:0000256" key="4">
    <source>
        <dbReference type="ARBA" id="ARBA00022989"/>
    </source>
</evidence>
<name>A0A286G0S0_9BACT</name>
<gene>
    <name evidence="9" type="ORF">SAMN06269250_2960</name>
</gene>
<evidence type="ECO:0000256" key="2">
    <source>
        <dbReference type="ARBA" id="ARBA00022475"/>
    </source>
</evidence>
<keyword evidence="10" id="KW-1185">Reference proteome</keyword>
<dbReference type="EMBL" id="OCNH01000002">
    <property type="protein sequence ID" value="SOD89130.1"/>
    <property type="molecule type" value="Genomic_DNA"/>
</dbReference>
<sequence length="839" mass="92454">MVFVDAKIADAQEPQRVAALHTLMIKSYLTTAIRALKRNWSYSTINVLGLTLGLACCLLLFVAVRYELSFDKHNANADRIFRMLGANKTEPDGKPNTGITFPALAALRNDFPELKHQLTLVTRIKAAVVAVPGKATTETKRFQETDGVIAFAEPEYFTLFDYTWRKGSPQTALINPNTVVLSERIAHKYFGDANPMGKTIRMENRMDFVVTGVIQDPLPTSSMPFDVFLSHASVLAYGSTSPPDDWKSSYGGAQIYMMLPPAQAGTETPAARMERQLVGFVNKYHDPEDAKTLAYVLQPLTKIHFATNISNYAQRSISIEMIWAMVLIGLFILGTACINFINLATAQAIRRSREVGVRKVLGSTREQLVRQFLGETSVLTGVAVVLALLVAQASLPYVGELLNIKPGSVTLFSPAVLGFLLALGVLTTVLAGFYPAMVLSGYQPILALKGKIRETGTGRYLTLRRGLIVGQFAISQLLIIGTIIAYNQMSYFRSADLGYDKDAVLTMPLPDNDAGKIANLRAKLTGLPGIQSISFGMTSPSSTSNWTTGFRFGNDDKDPGFGILMRPGDTAYVRTYGLKLLAGRMYQPADSIRELVINETFMKRLGFQKPEQVIGKLMTVAGENVKKPIVGVVKDFNMFSLRDRVEPSVLTTQLGNYRTIALKLSTRQGGTAAISQLMKQVETAWTATFPEFVFSYEFLDETLANFYKSEEQVYSLFQLLAGIALFIGCLGLYGVVAFMAETRTKEVGVRKVLGASTAHIFGLFSLDFVRLVLIALVISSPVAWYVMDKWLQKFTYKIDIEWWMFALAGLLAVGIALLTVSFQSIKAALMNPVKSLRSE</sequence>
<dbReference type="Pfam" id="PF12704">
    <property type="entry name" value="MacB_PCD"/>
    <property type="match status" value="1"/>
</dbReference>
<dbReference type="InterPro" id="IPR025857">
    <property type="entry name" value="MacB_PCD"/>
</dbReference>
<proteinExistence type="predicted"/>
<evidence type="ECO:0000313" key="9">
    <source>
        <dbReference type="EMBL" id="SOD89130.1"/>
    </source>
</evidence>
<keyword evidence="2" id="KW-1003">Cell membrane</keyword>
<feature type="transmembrane region" description="Helical" evidence="6">
    <location>
        <begin position="760"/>
        <end position="782"/>
    </location>
</feature>
<evidence type="ECO:0000256" key="6">
    <source>
        <dbReference type="SAM" id="Phobius"/>
    </source>
</evidence>
<feature type="transmembrane region" description="Helical" evidence="6">
    <location>
        <begin position="802"/>
        <end position="822"/>
    </location>
</feature>
<evidence type="ECO:0000313" key="10">
    <source>
        <dbReference type="Proteomes" id="UP000219452"/>
    </source>
</evidence>
<feature type="transmembrane region" description="Helical" evidence="6">
    <location>
        <begin position="415"/>
        <end position="442"/>
    </location>
</feature>
<organism evidence="9 10">
    <name type="scientific">Spirosoma fluviale</name>
    <dbReference type="NCBI Taxonomy" id="1597977"/>
    <lineage>
        <taxon>Bacteria</taxon>
        <taxon>Pseudomonadati</taxon>
        <taxon>Bacteroidota</taxon>
        <taxon>Cytophagia</taxon>
        <taxon>Cytophagales</taxon>
        <taxon>Cytophagaceae</taxon>
        <taxon>Spirosoma</taxon>
    </lineage>
</organism>
<keyword evidence="4 6" id="KW-1133">Transmembrane helix</keyword>
<dbReference type="Pfam" id="PF02687">
    <property type="entry name" value="FtsX"/>
    <property type="match status" value="2"/>
</dbReference>
<feature type="transmembrane region" description="Helical" evidence="6">
    <location>
        <begin position="716"/>
        <end position="739"/>
    </location>
</feature>
<feature type="domain" description="ABC3 transporter permease C-terminal" evidence="7">
    <location>
        <begin position="720"/>
        <end position="832"/>
    </location>
</feature>
<feature type="transmembrane region" description="Helical" evidence="6">
    <location>
        <begin position="463"/>
        <end position="486"/>
    </location>
</feature>
<evidence type="ECO:0000259" key="7">
    <source>
        <dbReference type="Pfam" id="PF02687"/>
    </source>
</evidence>
<evidence type="ECO:0000256" key="3">
    <source>
        <dbReference type="ARBA" id="ARBA00022692"/>
    </source>
</evidence>
<feature type="transmembrane region" description="Helical" evidence="6">
    <location>
        <begin position="44"/>
        <end position="64"/>
    </location>
</feature>
<dbReference type="PANTHER" id="PTHR30572:SF18">
    <property type="entry name" value="ABC-TYPE MACROLIDE FAMILY EXPORT SYSTEM PERMEASE COMPONENT 2"/>
    <property type="match status" value="1"/>
</dbReference>
<keyword evidence="5 6" id="KW-0472">Membrane</keyword>
<evidence type="ECO:0000259" key="8">
    <source>
        <dbReference type="Pfam" id="PF12704"/>
    </source>
</evidence>
<dbReference type="InterPro" id="IPR050250">
    <property type="entry name" value="Macrolide_Exporter_MacB"/>
</dbReference>
<dbReference type="GO" id="GO:0022857">
    <property type="term" value="F:transmembrane transporter activity"/>
    <property type="evidence" value="ECO:0007669"/>
    <property type="project" value="TreeGrafter"/>
</dbReference>
<feature type="domain" description="ABC3 transporter permease C-terminal" evidence="7">
    <location>
        <begin position="327"/>
        <end position="443"/>
    </location>
</feature>
<protein>
    <submittedName>
        <fullName evidence="9">Duplicated orphan permease</fullName>
    </submittedName>
</protein>
<dbReference type="InterPro" id="IPR003838">
    <property type="entry name" value="ABC3_permease_C"/>
</dbReference>
<dbReference type="Proteomes" id="UP000219452">
    <property type="component" value="Unassembled WGS sequence"/>
</dbReference>
<dbReference type="AlphaFoldDB" id="A0A286G0S0"/>
<evidence type="ECO:0000256" key="1">
    <source>
        <dbReference type="ARBA" id="ARBA00004651"/>
    </source>
</evidence>
<keyword evidence="3 6" id="KW-0812">Transmembrane</keyword>
<comment type="subcellular location">
    <subcellularLocation>
        <location evidence="1">Cell membrane</location>
        <topology evidence="1">Multi-pass membrane protein</topology>
    </subcellularLocation>
</comment>
<dbReference type="GO" id="GO:0005886">
    <property type="term" value="C:plasma membrane"/>
    <property type="evidence" value="ECO:0007669"/>
    <property type="project" value="UniProtKB-SubCell"/>
</dbReference>
<feature type="transmembrane region" description="Helical" evidence="6">
    <location>
        <begin position="372"/>
        <end position="395"/>
    </location>
</feature>
<evidence type="ECO:0000256" key="5">
    <source>
        <dbReference type="ARBA" id="ARBA00023136"/>
    </source>
</evidence>